<sequence length="170" mass="19029">MGPRATHFSFQVPVKVGLSVSAKLKHLQELFEPAIVGLGLELWGVEFHSAGNKSLLRIYIDGPDGVTVDDCARVSHQVSGILDVEDPISEQYTLEVSSPGMDRPLYTLKQFEAYRGHRVQIKLRVPFEGRRNFKGLLNGVEGDEVLLIVDDEEYLLPIDYIDRANVIPQI</sequence>
<dbReference type="Gene3D" id="3.30.300.70">
    <property type="entry name" value="RimP-like superfamily, N-terminal"/>
    <property type="match status" value="1"/>
</dbReference>
<dbReference type="EMBL" id="BMIJ01000005">
    <property type="protein sequence ID" value="GGB99970.1"/>
    <property type="molecule type" value="Genomic_DNA"/>
</dbReference>
<dbReference type="HAMAP" id="MF_01077">
    <property type="entry name" value="RimP"/>
    <property type="match status" value="1"/>
</dbReference>
<dbReference type="SUPFAM" id="SSF74942">
    <property type="entry name" value="YhbC-like, C-terminal domain"/>
    <property type="match status" value="1"/>
</dbReference>
<proteinExistence type="inferred from homology"/>
<dbReference type="Proteomes" id="UP000629025">
    <property type="component" value="Unassembled WGS sequence"/>
</dbReference>
<evidence type="ECO:0000256" key="2">
    <source>
        <dbReference type="ARBA" id="ARBA00022517"/>
    </source>
</evidence>
<evidence type="ECO:0000313" key="7">
    <source>
        <dbReference type="Proteomes" id="UP000629025"/>
    </source>
</evidence>
<keyword evidence="1 3" id="KW-0963">Cytoplasm</keyword>
<dbReference type="PANTHER" id="PTHR33867:SF1">
    <property type="entry name" value="RIBOSOME MATURATION FACTOR RIMP"/>
    <property type="match status" value="1"/>
</dbReference>
<evidence type="ECO:0000256" key="3">
    <source>
        <dbReference type="HAMAP-Rule" id="MF_01077"/>
    </source>
</evidence>
<organism evidence="6 7">
    <name type="scientific">Marinobacterium zhoushanense</name>
    <dbReference type="NCBI Taxonomy" id="1679163"/>
    <lineage>
        <taxon>Bacteria</taxon>
        <taxon>Pseudomonadati</taxon>
        <taxon>Pseudomonadota</taxon>
        <taxon>Gammaproteobacteria</taxon>
        <taxon>Oceanospirillales</taxon>
        <taxon>Oceanospirillaceae</taxon>
        <taxon>Marinobacterium</taxon>
    </lineage>
</organism>
<dbReference type="InterPro" id="IPR028989">
    <property type="entry name" value="RimP_N"/>
</dbReference>
<feature type="domain" description="Ribosome maturation factor RimP C-terminal" evidence="5">
    <location>
        <begin position="105"/>
        <end position="169"/>
    </location>
</feature>
<protein>
    <recommendedName>
        <fullName evidence="3">Ribosome maturation factor RimP</fullName>
    </recommendedName>
</protein>
<gene>
    <name evidence="3 6" type="primary">rimP</name>
    <name evidence="6" type="ORF">GCM10011352_27760</name>
</gene>
<keyword evidence="2 3" id="KW-0690">Ribosome biogenesis</keyword>
<dbReference type="InterPro" id="IPR028998">
    <property type="entry name" value="RimP_C"/>
</dbReference>
<evidence type="ECO:0000256" key="1">
    <source>
        <dbReference type="ARBA" id="ARBA00022490"/>
    </source>
</evidence>
<keyword evidence="7" id="KW-1185">Reference proteome</keyword>
<name>A0ABQ1KI85_9GAMM</name>
<comment type="similarity">
    <text evidence="3">Belongs to the RimP family.</text>
</comment>
<dbReference type="InterPro" id="IPR003728">
    <property type="entry name" value="Ribosome_maturation_RimP"/>
</dbReference>
<comment type="subcellular location">
    <subcellularLocation>
        <location evidence="3">Cytoplasm</location>
    </subcellularLocation>
</comment>
<dbReference type="CDD" id="cd01734">
    <property type="entry name" value="YlxS_C"/>
    <property type="match status" value="1"/>
</dbReference>
<dbReference type="NCBIfam" id="NF000927">
    <property type="entry name" value="PRK00092.1-1"/>
    <property type="match status" value="1"/>
</dbReference>
<dbReference type="Pfam" id="PF17384">
    <property type="entry name" value="DUF150_C"/>
    <property type="match status" value="1"/>
</dbReference>
<dbReference type="InterPro" id="IPR036847">
    <property type="entry name" value="RimP_C_sf"/>
</dbReference>
<dbReference type="InterPro" id="IPR035956">
    <property type="entry name" value="RimP_N_sf"/>
</dbReference>
<evidence type="ECO:0000313" key="6">
    <source>
        <dbReference type="EMBL" id="GGB99970.1"/>
    </source>
</evidence>
<evidence type="ECO:0000259" key="4">
    <source>
        <dbReference type="Pfam" id="PF02576"/>
    </source>
</evidence>
<reference evidence="7" key="1">
    <citation type="journal article" date="2019" name="Int. J. Syst. Evol. Microbiol.">
        <title>The Global Catalogue of Microorganisms (GCM) 10K type strain sequencing project: providing services to taxonomists for standard genome sequencing and annotation.</title>
        <authorList>
            <consortium name="The Broad Institute Genomics Platform"/>
            <consortium name="The Broad Institute Genome Sequencing Center for Infectious Disease"/>
            <person name="Wu L."/>
            <person name="Ma J."/>
        </authorList>
    </citation>
    <scope>NUCLEOTIDE SEQUENCE [LARGE SCALE GENOMIC DNA]</scope>
    <source>
        <strain evidence="7">CGMCC 1.15341</strain>
    </source>
</reference>
<comment type="caution">
    <text evidence="6">The sequence shown here is derived from an EMBL/GenBank/DDBJ whole genome shotgun (WGS) entry which is preliminary data.</text>
</comment>
<comment type="function">
    <text evidence="3">Required for maturation of 30S ribosomal subunits.</text>
</comment>
<dbReference type="PANTHER" id="PTHR33867">
    <property type="entry name" value="RIBOSOME MATURATION FACTOR RIMP"/>
    <property type="match status" value="1"/>
</dbReference>
<dbReference type="Gene3D" id="2.30.30.180">
    <property type="entry name" value="Ribosome maturation factor RimP, C-terminal domain"/>
    <property type="match status" value="1"/>
</dbReference>
<evidence type="ECO:0000259" key="5">
    <source>
        <dbReference type="Pfam" id="PF17384"/>
    </source>
</evidence>
<dbReference type="Pfam" id="PF02576">
    <property type="entry name" value="RimP_N"/>
    <property type="match status" value="1"/>
</dbReference>
<feature type="domain" description="Ribosome maturation factor RimP N-terminal" evidence="4">
    <location>
        <begin position="31"/>
        <end position="102"/>
    </location>
</feature>
<dbReference type="SUPFAM" id="SSF75420">
    <property type="entry name" value="YhbC-like, N-terminal domain"/>
    <property type="match status" value="1"/>
</dbReference>
<accession>A0ABQ1KI85</accession>